<sequence length="520" mass="56754">MPGIGSILERNARRVPNREALVFGGRRFTYLQLDAAVNRAARVLQRLGVEKGDRVALMSPNSDQFVIVFYAGLKLGAVIVPINPRLAPPELAYQLMDSGSRVLVFAPQLKSVVEKVRQQKLPTRHYLATLPCEPFADVVTLSSAESAEPLGIVVAEQDNAQILYTSGTTGLPKGVLLDHHAVIWAGTNISLGVGIREGDRLLHAAPLYHSAELNLFLMAGTLLAGTHVVLPAFEPETVLNVLEQERISVFFGVPTMYQFLLRQSGITGRDLSAWRIGMYGAAPMPPSVVREMIAKLSGVQLFNLCGLTEMGPGGICLQPHEQLSKMGAGGKPIVNTEARVVDDNMRDVRPGEVGEWILRGETMMKGYWNNPEATAETIRDGWLFTGDLATVDAEGYITLVDRRKDMIITGGMNVYSVEVENAVRSHPAVADCAAIGIPHADYGETVAVVVTPREDRELTLAEIRDHCAGQISDYKLPRLLFLGEVPRNLSGKILKYQLRKTYAETNREPATGSLQVSALN</sequence>
<evidence type="ECO:0000256" key="2">
    <source>
        <dbReference type="ARBA" id="ARBA00022598"/>
    </source>
</evidence>
<comment type="caution">
    <text evidence="5">The sequence shown here is derived from an EMBL/GenBank/DDBJ whole genome shotgun (WGS) entry which is preliminary data.</text>
</comment>
<evidence type="ECO:0000313" key="5">
    <source>
        <dbReference type="EMBL" id="ORJ60572.1"/>
    </source>
</evidence>
<dbReference type="SUPFAM" id="SSF56801">
    <property type="entry name" value="Acetyl-CoA synthetase-like"/>
    <property type="match status" value="1"/>
</dbReference>
<dbReference type="Gene3D" id="3.40.50.12780">
    <property type="entry name" value="N-terminal domain of ligase-like"/>
    <property type="match status" value="1"/>
</dbReference>
<dbReference type="STRING" id="1969733.B5V00_06975"/>
<dbReference type="RefSeq" id="WP_085010053.1">
    <property type="nucleotide sequence ID" value="NZ_NAAD01000007.1"/>
</dbReference>
<dbReference type="InterPro" id="IPR000873">
    <property type="entry name" value="AMP-dep_synth/lig_dom"/>
</dbReference>
<dbReference type="Proteomes" id="UP000193136">
    <property type="component" value="Unassembled WGS sequence"/>
</dbReference>
<dbReference type="Pfam" id="PF13193">
    <property type="entry name" value="AMP-binding_C"/>
    <property type="match status" value="1"/>
</dbReference>
<feature type="domain" description="AMP-binding enzyme C-terminal" evidence="4">
    <location>
        <begin position="418"/>
        <end position="492"/>
    </location>
</feature>
<organism evidence="5 6">
    <name type="scientific">Geothermobacter hydrogeniphilus</name>
    <dbReference type="NCBI Taxonomy" id="1969733"/>
    <lineage>
        <taxon>Bacteria</taxon>
        <taxon>Pseudomonadati</taxon>
        <taxon>Thermodesulfobacteriota</taxon>
        <taxon>Desulfuromonadia</taxon>
        <taxon>Desulfuromonadales</taxon>
        <taxon>Geothermobacteraceae</taxon>
        <taxon>Geothermobacter</taxon>
    </lineage>
</organism>
<protein>
    <submittedName>
        <fullName evidence="5">O-succinylbenzoate--CoA ligase</fullName>
    </submittedName>
</protein>
<dbReference type="Pfam" id="PF00501">
    <property type="entry name" value="AMP-binding"/>
    <property type="match status" value="1"/>
</dbReference>
<dbReference type="EMBL" id="NAAD01000007">
    <property type="protein sequence ID" value="ORJ60572.1"/>
    <property type="molecule type" value="Genomic_DNA"/>
</dbReference>
<dbReference type="NCBIfam" id="NF004837">
    <property type="entry name" value="PRK06187.1"/>
    <property type="match status" value="1"/>
</dbReference>
<dbReference type="InterPro" id="IPR025110">
    <property type="entry name" value="AMP-bd_C"/>
</dbReference>
<feature type="domain" description="AMP-dependent synthetase/ligase" evidence="3">
    <location>
        <begin position="8"/>
        <end position="368"/>
    </location>
</feature>
<reference evidence="5 6" key="1">
    <citation type="submission" date="2017-03" db="EMBL/GenBank/DDBJ databases">
        <title>Genome sequence of Geothermobacter sp. EPR-M, Deep-Sea Iron Reducer.</title>
        <authorList>
            <person name="Tully B."/>
            <person name="Savalia P."/>
            <person name="Abuyen K."/>
            <person name="Baughan C."/>
            <person name="Romero E."/>
            <person name="Ronkowski C."/>
            <person name="Torres B."/>
            <person name="Tremblay J."/>
            <person name="Trujillo A."/>
            <person name="Tyler M."/>
            <person name="Perez-Rodriguez I."/>
            <person name="Amend J."/>
        </authorList>
    </citation>
    <scope>NUCLEOTIDE SEQUENCE [LARGE SCALE GENOMIC DNA]</scope>
    <source>
        <strain evidence="5 6">EPR-M</strain>
    </source>
</reference>
<evidence type="ECO:0000259" key="4">
    <source>
        <dbReference type="Pfam" id="PF13193"/>
    </source>
</evidence>
<dbReference type="PROSITE" id="PS00455">
    <property type="entry name" value="AMP_BINDING"/>
    <property type="match status" value="1"/>
</dbReference>
<dbReference type="GO" id="GO:0031956">
    <property type="term" value="F:medium-chain fatty acid-CoA ligase activity"/>
    <property type="evidence" value="ECO:0007669"/>
    <property type="project" value="TreeGrafter"/>
</dbReference>
<evidence type="ECO:0000256" key="1">
    <source>
        <dbReference type="ARBA" id="ARBA00006432"/>
    </source>
</evidence>
<dbReference type="Gene3D" id="3.30.300.30">
    <property type="match status" value="1"/>
</dbReference>
<name>A0A1X0Y660_9BACT</name>
<keyword evidence="6" id="KW-1185">Reference proteome</keyword>
<dbReference type="AlphaFoldDB" id="A0A1X0Y660"/>
<proteinExistence type="inferred from homology"/>
<evidence type="ECO:0000259" key="3">
    <source>
        <dbReference type="Pfam" id="PF00501"/>
    </source>
</evidence>
<dbReference type="GO" id="GO:0006631">
    <property type="term" value="P:fatty acid metabolic process"/>
    <property type="evidence" value="ECO:0007669"/>
    <property type="project" value="TreeGrafter"/>
</dbReference>
<keyword evidence="2 5" id="KW-0436">Ligase</keyword>
<dbReference type="PANTHER" id="PTHR43201">
    <property type="entry name" value="ACYL-COA SYNTHETASE"/>
    <property type="match status" value="1"/>
</dbReference>
<comment type="similarity">
    <text evidence="1">Belongs to the ATP-dependent AMP-binding enzyme family.</text>
</comment>
<dbReference type="InterPro" id="IPR045851">
    <property type="entry name" value="AMP-bd_C_sf"/>
</dbReference>
<accession>A0A1X0Y660</accession>
<dbReference type="InterPro" id="IPR020845">
    <property type="entry name" value="AMP-binding_CS"/>
</dbReference>
<evidence type="ECO:0000313" key="6">
    <source>
        <dbReference type="Proteomes" id="UP000193136"/>
    </source>
</evidence>
<dbReference type="InterPro" id="IPR042099">
    <property type="entry name" value="ANL_N_sf"/>
</dbReference>
<dbReference type="CDD" id="cd17631">
    <property type="entry name" value="FACL_FadD13-like"/>
    <property type="match status" value="1"/>
</dbReference>
<dbReference type="OrthoDB" id="9799237at2"/>
<gene>
    <name evidence="5" type="ORF">B5V00_06975</name>
</gene>
<dbReference type="PANTHER" id="PTHR43201:SF5">
    <property type="entry name" value="MEDIUM-CHAIN ACYL-COA LIGASE ACSF2, MITOCHONDRIAL"/>
    <property type="match status" value="1"/>
</dbReference>